<evidence type="ECO:0000313" key="2">
    <source>
        <dbReference type="EMBL" id="CCH49714.1"/>
    </source>
</evidence>
<dbReference type="STRING" id="1322246.BN4_12479"/>
<name>M1WRR0_PSEP2</name>
<dbReference type="PATRIC" id="fig|879567.3.peg.2655"/>
<dbReference type="Gene3D" id="2.20.25.10">
    <property type="match status" value="1"/>
</dbReference>
<comment type="similarity">
    <text evidence="1">Belongs to the UPF0434 family.</text>
</comment>
<reference evidence="2 3" key="1">
    <citation type="journal article" date="2013" name="PLoS ONE">
        <title>The first genomic and proteomic characterization of a deep-sea sulfate reducer: insights into the piezophilic lifestyle of Desulfovibrio piezophilus.</title>
        <authorList>
            <person name="Pradel N."/>
            <person name="Ji B."/>
            <person name="Gimenez G."/>
            <person name="Talla E."/>
            <person name="Lenoble P."/>
            <person name="Garel M."/>
            <person name="Tamburini C."/>
            <person name="Fourquet P."/>
            <person name="Lebrun R."/>
            <person name="Bertin P."/>
            <person name="Denis Y."/>
            <person name="Pophillat M."/>
            <person name="Barbe V."/>
            <person name="Ollivier B."/>
            <person name="Dolla A."/>
        </authorList>
    </citation>
    <scope>NUCLEOTIDE SEQUENCE [LARGE SCALE GENOMIC DNA]</scope>
    <source>
        <strain evidence="3">DSM 10523 / SB164P1</strain>
    </source>
</reference>
<dbReference type="AlphaFoldDB" id="M1WRR0"/>
<dbReference type="OrthoDB" id="9812205at2"/>
<evidence type="ECO:0000256" key="1">
    <source>
        <dbReference type="HAMAP-Rule" id="MF_01187"/>
    </source>
</evidence>
<dbReference type="Proteomes" id="UP000011724">
    <property type="component" value="Chromosome"/>
</dbReference>
<reference evidence="3" key="2">
    <citation type="journal article" date="2013" name="Stand. Genomic Sci.">
        <title>Complete genome sequence of Desulfocapsa sulfexigens, a marine deltaproteobacterium specialized in disproportionating inorganic sulfur compounds.</title>
        <authorList>
            <person name="Finster K.W."/>
            <person name="Kjeldsen K.U."/>
            <person name="Kube M."/>
            <person name="Reinhardt R."/>
            <person name="Mussmann M."/>
            <person name="Amann R."/>
            <person name="Schreiber L."/>
        </authorList>
    </citation>
    <scope>NUCLEOTIDE SEQUENCE [LARGE SCALE GENOMIC DNA]</scope>
    <source>
        <strain evidence="3">DSM 10523 / SB164P1</strain>
    </source>
</reference>
<dbReference type="InterPro" id="IPR005651">
    <property type="entry name" value="Trm112-like"/>
</dbReference>
<sequence>MALNKELVKTLACPQCKGSLTVQPAEDGLACAVCKKIYPVKDDIPIMLVDQAIAEQEWTGSK</sequence>
<dbReference type="SUPFAM" id="SSF158997">
    <property type="entry name" value="Trm112p-like"/>
    <property type="match status" value="1"/>
</dbReference>
<organism evidence="2 3">
    <name type="scientific">Pseudodesulfovibrio piezophilus (strain DSM 21447 / JCM 15486 / C1TLV30)</name>
    <name type="common">Desulfovibrio piezophilus</name>
    <dbReference type="NCBI Taxonomy" id="1322246"/>
    <lineage>
        <taxon>Bacteria</taxon>
        <taxon>Pseudomonadati</taxon>
        <taxon>Thermodesulfobacteriota</taxon>
        <taxon>Desulfovibrionia</taxon>
        <taxon>Desulfovibrionales</taxon>
        <taxon>Desulfovibrionaceae</taxon>
    </lineage>
</organism>
<dbReference type="eggNOG" id="COG2835">
    <property type="taxonomic scope" value="Bacteria"/>
</dbReference>
<gene>
    <name evidence="2" type="ordered locus">BN4_12479</name>
</gene>
<protein>
    <recommendedName>
        <fullName evidence="1">UPF0434 protein BN4_12479</fullName>
    </recommendedName>
</protein>
<dbReference type="KEGG" id="dpi:BN4_12479"/>
<dbReference type="EMBL" id="FO203427">
    <property type="protein sequence ID" value="CCH49714.1"/>
    <property type="molecule type" value="Genomic_DNA"/>
</dbReference>
<dbReference type="Pfam" id="PF03966">
    <property type="entry name" value="Trm112p"/>
    <property type="match status" value="1"/>
</dbReference>
<dbReference type="RefSeq" id="WP_015415757.1">
    <property type="nucleotide sequence ID" value="NC_020409.1"/>
</dbReference>
<evidence type="ECO:0000313" key="3">
    <source>
        <dbReference type="Proteomes" id="UP000011724"/>
    </source>
</evidence>
<accession>M1WRR0</accession>
<dbReference type="BioCyc" id="DPIE1322246:BN4_RS12440-MONOMER"/>
<dbReference type="HOGENOM" id="CLU_155659_4_2_7"/>
<keyword evidence="3" id="KW-1185">Reference proteome</keyword>
<proteinExistence type="inferred from homology"/>
<dbReference type="HAMAP" id="MF_01187">
    <property type="entry name" value="UPF0434"/>
    <property type="match status" value="1"/>
</dbReference>